<gene>
    <name evidence="3" type="ORF">LY90DRAFT_698416</name>
</gene>
<evidence type="ECO:0000256" key="1">
    <source>
        <dbReference type="SAM" id="MobiDB-lite"/>
    </source>
</evidence>
<accession>A0A1Y2F1W9</accession>
<keyword evidence="4" id="KW-1185">Reference proteome</keyword>
<feature type="compositionally biased region" description="Basic and acidic residues" evidence="1">
    <location>
        <begin position="47"/>
        <end position="70"/>
    </location>
</feature>
<keyword evidence="2" id="KW-0472">Membrane</keyword>
<organism evidence="3 4">
    <name type="scientific">Neocallimastix californiae</name>
    <dbReference type="NCBI Taxonomy" id="1754190"/>
    <lineage>
        <taxon>Eukaryota</taxon>
        <taxon>Fungi</taxon>
        <taxon>Fungi incertae sedis</taxon>
        <taxon>Chytridiomycota</taxon>
        <taxon>Chytridiomycota incertae sedis</taxon>
        <taxon>Neocallimastigomycetes</taxon>
        <taxon>Neocallimastigales</taxon>
        <taxon>Neocallimastigaceae</taxon>
        <taxon>Neocallimastix</taxon>
    </lineage>
</organism>
<feature type="region of interest" description="Disordered" evidence="1">
    <location>
        <begin position="1"/>
        <end position="93"/>
    </location>
</feature>
<dbReference type="Proteomes" id="UP000193920">
    <property type="component" value="Unassembled WGS sequence"/>
</dbReference>
<dbReference type="EMBL" id="MCOG01000018">
    <property type="protein sequence ID" value="ORY77871.1"/>
    <property type="molecule type" value="Genomic_DNA"/>
</dbReference>
<evidence type="ECO:0008006" key="5">
    <source>
        <dbReference type="Google" id="ProtNLM"/>
    </source>
</evidence>
<feature type="region of interest" description="Disordered" evidence="1">
    <location>
        <begin position="241"/>
        <end position="267"/>
    </location>
</feature>
<protein>
    <recommendedName>
        <fullName evidence="5">Mid2 domain-containing protein</fullName>
    </recommendedName>
</protein>
<evidence type="ECO:0000313" key="4">
    <source>
        <dbReference type="Proteomes" id="UP000193920"/>
    </source>
</evidence>
<feature type="compositionally biased region" description="Low complexity" evidence="1">
    <location>
        <begin position="246"/>
        <end position="258"/>
    </location>
</feature>
<keyword evidence="2" id="KW-0812">Transmembrane</keyword>
<sequence>MGIIKRSSEEDRERSTKEHNDDSNRNKEDSRKKTDTGPDAWKNWNDYNDRETDTDKDHNKDDDSKSDHHTTTTTKSTTTTSKTSTTTIDESSTTTLIKEKVTATITSSNLPTSTIEPSTQPKSNITQEKHSDMNALSIIGIIFINVAVIFIILCVLIFIIKKKRNEKEKGKTGLNKDGKPSIGVIYGTCHVDKHSAPFPYFEDICNTYTDNSEAFNNYNRYINTKYQNNLSVPSNSDIIPVNQDNSYGSHSQGSSYQSANNLTPINTNVNVNRPYGNRYQSPVYQNSSTSYPYQTVDITQSIPPQNHIINSNYSSSHSSSSSPIKEAFSYQPHNIKLSDMKY</sequence>
<evidence type="ECO:0000313" key="3">
    <source>
        <dbReference type="EMBL" id="ORY77871.1"/>
    </source>
</evidence>
<feature type="region of interest" description="Disordered" evidence="1">
    <location>
        <begin position="306"/>
        <end position="327"/>
    </location>
</feature>
<dbReference type="AlphaFoldDB" id="A0A1Y2F1W9"/>
<feature type="compositionally biased region" description="Low complexity" evidence="1">
    <location>
        <begin position="71"/>
        <end position="93"/>
    </location>
</feature>
<proteinExistence type="predicted"/>
<feature type="compositionally biased region" description="Basic and acidic residues" evidence="1">
    <location>
        <begin position="1"/>
        <end position="36"/>
    </location>
</feature>
<reference evidence="3 4" key="1">
    <citation type="submission" date="2016-08" db="EMBL/GenBank/DDBJ databases">
        <title>A Parts List for Fungal Cellulosomes Revealed by Comparative Genomics.</title>
        <authorList>
            <consortium name="DOE Joint Genome Institute"/>
            <person name="Haitjema C.H."/>
            <person name="Gilmore S.P."/>
            <person name="Henske J.K."/>
            <person name="Solomon K.V."/>
            <person name="De Groot R."/>
            <person name="Kuo A."/>
            <person name="Mondo S.J."/>
            <person name="Salamov A.A."/>
            <person name="Labutti K."/>
            <person name="Zhao Z."/>
            <person name="Chiniquy J."/>
            <person name="Barry K."/>
            <person name="Brewer H.M."/>
            <person name="Purvine S.O."/>
            <person name="Wright A.T."/>
            <person name="Boxma B."/>
            <person name="Van Alen T."/>
            <person name="Hackstein J.H."/>
            <person name="Baker S.E."/>
            <person name="Grigoriev I.V."/>
            <person name="O'Malley M.A."/>
        </authorList>
    </citation>
    <scope>NUCLEOTIDE SEQUENCE [LARGE SCALE GENOMIC DNA]</scope>
    <source>
        <strain evidence="3 4">G1</strain>
    </source>
</reference>
<comment type="caution">
    <text evidence="3">The sequence shown here is derived from an EMBL/GenBank/DDBJ whole genome shotgun (WGS) entry which is preliminary data.</text>
</comment>
<feature type="transmembrane region" description="Helical" evidence="2">
    <location>
        <begin position="135"/>
        <end position="160"/>
    </location>
</feature>
<evidence type="ECO:0000256" key="2">
    <source>
        <dbReference type="SAM" id="Phobius"/>
    </source>
</evidence>
<keyword evidence="2" id="KW-1133">Transmembrane helix</keyword>
<name>A0A1Y2F1W9_9FUNG</name>
<feature type="compositionally biased region" description="Low complexity" evidence="1">
    <location>
        <begin position="306"/>
        <end position="322"/>
    </location>
</feature>